<evidence type="ECO:0000259" key="4">
    <source>
        <dbReference type="Pfam" id="PF13525"/>
    </source>
</evidence>
<gene>
    <name evidence="5" type="ORF">ENK44_06290</name>
</gene>
<proteinExistence type="predicted"/>
<dbReference type="PANTHER" id="PTHR12558:SF13">
    <property type="entry name" value="CELL DIVISION CYCLE PROTEIN 27 HOMOLOG"/>
    <property type="match status" value="1"/>
</dbReference>
<dbReference type="SUPFAM" id="SSF48452">
    <property type="entry name" value="TPR-like"/>
    <property type="match status" value="6"/>
</dbReference>
<feature type="domain" description="Outer membrane lipoprotein BamD-like" evidence="4">
    <location>
        <begin position="135"/>
        <end position="251"/>
    </location>
</feature>
<feature type="signal peptide" evidence="3">
    <location>
        <begin position="1"/>
        <end position="18"/>
    </location>
</feature>
<comment type="caution">
    <text evidence="5">The sequence shown here is derived from an EMBL/GenBank/DDBJ whole genome shotgun (WGS) entry which is preliminary data.</text>
</comment>
<dbReference type="Gene3D" id="1.25.40.10">
    <property type="entry name" value="Tetratricopeptide repeat domain"/>
    <property type="match status" value="11"/>
</dbReference>
<keyword evidence="2" id="KW-0802">TPR repeat</keyword>
<feature type="repeat" description="TPR" evidence="2">
    <location>
        <begin position="1009"/>
        <end position="1042"/>
    </location>
</feature>
<evidence type="ECO:0000256" key="2">
    <source>
        <dbReference type="PROSITE-ProRule" id="PRU00339"/>
    </source>
</evidence>
<dbReference type="InterPro" id="IPR011990">
    <property type="entry name" value="TPR-like_helical_dom_sf"/>
</dbReference>
<feature type="repeat" description="TPR" evidence="2">
    <location>
        <begin position="134"/>
        <end position="167"/>
    </location>
</feature>
<dbReference type="Pfam" id="PF13525">
    <property type="entry name" value="YfiO"/>
    <property type="match status" value="1"/>
</dbReference>
<dbReference type="SMART" id="SM00028">
    <property type="entry name" value="TPR"/>
    <property type="match status" value="17"/>
</dbReference>
<dbReference type="Pfam" id="PF13181">
    <property type="entry name" value="TPR_8"/>
    <property type="match status" value="2"/>
</dbReference>
<reference evidence="5" key="1">
    <citation type="journal article" date="2020" name="mSystems">
        <title>Genome- and Community-Level Interaction Insights into Carbon Utilization and Element Cycling Functions of Hydrothermarchaeota in Hydrothermal Sediment.</title>
        <authorList>
            <person name="Zhou Z."/>
            <person name="Liu Y."/>
            <person name="Xu W."/>
            <person name="Pan J."/>
            <person name="Luo Z.H."/>
            <person name="Li M."/>
        </authorList>
    </citation>
    <scope>NUCLEOTIDE SEQUENCE [LARGE SCALE GENOMIC DNA]</scope>
    <source>
        <strain evidence="5">HyVt-577</strain>
    </source>
</reference>
<dbReference type="Pfam" id="PF13174">
    <property type="entry name" value="TPR_6"/>
    <property type="match status" value="5"/>
</dbReference>
<dbReference type="PANTHER" id="PTHR12558">
    <property type="entry name" value="CELL DIVISION CYCLE 16,23,27"/>
    <property type="match status" value="1"/>
</dbReference>
<dbReference type="AlphaFoldDB" id="A0A7V4U0Z8"/>
<name>A0A7V4U0Z8_CALAY</name>
<dbReference type="Proteomes" id="UP000885779">
    <property type="component" value="Unassembled WGS sequence"/>
</dbReference>
<feature type="chain" id="PRO_5030609297" evidence="3">
    <location>
        <begin position="19"/>
        <end position="1207"/>
    </location>
</feature>
<protein>
    <submittedName>
        <fullName evidence="5">Tetratricopeptide repeat protein</fullName>
    </submittedName>
</protein>
<organism evidence="5">
    <name type="scientific">Caldithrix abyssi</name>
    <dbReference type="NCBI Taxonomy" id="187145"/>
    <lineage>
        <taxon>Bacteria</taxon>
        <taxon>Pseudomonadati</taxon>
        <taxon>Calditrichota</taxon>
        <taxon>Calditrichia</taxon>
        <taxon>Calditrichales</taxon>
        <taxon>Calditrichaceae</taxon>
        <taxon>Caldithrix</taxon>
    </lineage>
</organism>
<evidence type="ECO:0000256" key="3">
    <source>
        <dbReference type="SAM" id="SignalP"/>
    </source>
</evidence>
<dbReference type="Pfam" id="PF13432">
    <property type="entry name" value="TPR_16"/>
    <property type="match status" value="1"/>
</dbReference>
<evidence type="ECO:0000256" key="1">
    <source>
        <dbReference type="ARBA" id="ARBA00022729"/>
    </source>
</evidence>
<dbReference type="EMBL" id="DRQG01000060">
    <property type="protein sequence ID" value="HGY55287.1"/>
    <property type="molecule type" value="Genomic_DNA"/>
</dbReference>
<dbReference type="Pfam" id="PF13176">
    <property type="entry name" value="TPR_7"/>
    <property type="match status" value="1"/>
</dbReference>
<evidence type="ECO:0000313" key="5">
    <source>
        <dbReference type="EMBL" id="HGY55287.1"/>
    </source>
</evidence>
<feature type="repeat" description="TPR" evidence="2">
    <location>
        <begin position="1119"/>
        <end position="1152"/>
    </location>
</feature>
<keyword evidence="1 3" id="KW-0732">Signal</keyword>
<dbReference type="PROSITE" id="PS50005">
    <property type="entry name" value="TPR"/>
    <property type="match status" value="4"/>
</dbReference>
<sequence>MFRKITVLLLITGSLSLAQSNSESSDFSYPLKLYNEKFYDLAASQFIKFYNKYPNSAKAGDARYYAGMAYFNLKKYPQARVEFQSLAIENPGHPKAAEGWFRTGLCYLNMGDKKEAVKAFKTIRLIYPQSPLAAEGIYRAGVIYLELDDTGSAIESFNVILDRYPASPYYVNALIKAARANLLQTDTQKARLLVEKALASNPQGDTAAEGLLVQAQIFTFQGDYNRAKQTYSDLLKTYPQSAYSYEALLALSDMYIRENAFDRARQYLTQHISQVKDSSALNRMHQILADVYFLDGKYALAQAEYEKVLYQPGDSLWLALQLKYALSFKKQNLAQEAVSVLQKALDAYKNNRGPLYSDIHEIYLGWLVENGNYAQAINSLHRQIIHADDPVGRVAPTLRLVKILKKMGQWQDIIRELEDFLLIQNPYPQKDDVYFELANAYEKTNRFEESAAFYRKIITDFAASEYYQTAKERLEYLEAYEVVDKDKAVNRLANMVSQLLISDEKASLQFELGKIYYSDLKDYRRAIEQFSAALQNDPRRPGDIYLYLGRAYLKLAQRRQDVDETTTEFLEQASKYFKEALQNKNTCSEPDGAAWCLVKTGMQPDSLSVDREKKFLTMLLTKYPQSKYREEWYENLAFTLAFDERYQKESRQYFEILVNEYKDSPKYPEYLLNYAKLIKSTDTDKALDIFKKIALEYANAHAAVSALFEVASYYEEQKMYTEAKQLYSRLINRYYYSDVAERTKKSLGRIYVLAGEYEQAIEFLLPRLTSPFLHDYLLTREYMPADLYDEIYFLARAYHGLDRDKQALDMYRLYLNVAVSGQHTEQTKFNMGKIYFDKDQKRVALDFFKTVSGPDSALTTDAGLYIATIYFDLQEYDKAAQAFGKLRKTVKDKDKAQEIFGKQIVALLRVGKLKEASPLIKAYKRMYKEDKKYTAWFVLEYGKYYRSQKEFNKAIKFFNQVKNKYGSSEYADDAEYFLALTYLTLNKNEEAFKILSNFYTNYPKSDRLPEVLNSLGSLYFRSEKFDDAINMFRNALKICKTRELKKNILSNLIKTYTFTGFWDAAQATARQYVEEFPDADDIIVKKIIIGRSYINLNQFQNAVEYLRKIKREADSDTEPEIQFYIGDAYLKAGEYENAIAEFVKIPLLSKKTKLQWEASALYYSGQAYEKLGRIPDAVRMYQEIIKRPGIDLTLKKEAEKRIKQIRG</sequence>
<accession>A0A7V4U0Z8</accession>
<dbReference type="InterPro" id="IPR019734">
    <property type="entry name" value="TPR_rpt"/>
</dbReference>
<dbReference type="InterPro" id="IPR039565">
    <property type="entry name" value="BamD-like"/>
</dbReference>
<feature type="repeat" description="TPR" evidence="2">
    <location>
        <begin position="97"/>
        <end position="130"/>
    </location>
</feature>